<keyword evidence="5" id="KW-0430">Lectin</keyword>
<feature type="region of interest" description="Disordered" evidence="7">
    <location>
        <begin position="161"/>
        <end position="182"/>
    </location>
</feature>
<evidence type="ECO:0000256" key="6">
    <source>
        <dbReference type="ARBA" id="ARBA00025321"/>
    </source>
</evidence>
<evidence type="ECO:0000256" key="2">
    <source>
        <dbReference type="ARBA" id="ARBA00010270"/>
    </source>
</evidence>
<evidence type="ECO:0000313" key="9">
    <source>
        <dbReference type="Proteomes" id="UP001241472"/>
    </source>
</evidence>
<sequence length="251" mass="27317">MKPIVAVPLKLATCLSLGVAGVIGAVYAASFVITDYTPHHFAHMDAPLWTDKPVVVDRSTQQLERLPALVAAADMPAQENPLGGEIDSIANAVPPQRSADRLELASSQNDDPMFEGAQATMGGQADGSLIELSAAHIDWCFAQYRSYRIEDNSYQPFDAPERRECQSPHEGGMPVADTSGTNDAAMPVDTAQGIMAEQPMMAEEPQMIADSGSVDTGWCFAQYRSYRAEDNTYQPYDGGPRRQCVPRERSY</sequence>
<dbReference type="Proteomes" id="UP001241472">
    <property type="component" value="Unassembled WGS sequence"/>
</dbReference>
<organism evidence="8 9">
    <name type="scientific">Neorhizobium huautlense</name>
    <dbReference type="NCBI Taxonomy" id="67774"/>
    <lineage>
        <taxon>Bacteria</taxon>
        <taxon>Pseudomonadati</taxon>
        <taxon>Pseudomonadota</taxon>
        <taxon>Alphaproteobacteria</taxon>
        <taxon>Hyphomicrobiales</taxon>
        <taxon>Rhizobiaceae</taxon>
        <taxon>Rhizobium/Agrobacterium group</taxon>
        <taxon>Neorhizobium</taxon>
    </lineage>
</organism>
<comment type="similarity">
    <text evidence="2">Belongs to the BA14k family.</text>
</comment>
<feature type="region of interest" description="Disordered" evidence="7">
    <location>
        <begin position="231"/>
        <end position="251"/>
    </location>
</feature>
<accession>A0ABT9PSG8</accession>
<keyword evidence="4" id="KW-0472">Membrane</keyword>
<name>A0ABT9PSG8_9HYPH</name>
<dbReference type="EMBL" id="JAUSRF010000006">
    <property type="protein sequence ID" value="MDP9837401.1"/>
    <property type="molecule type" value="Genomic_DNA"/>
</dbReference>
<comment type="caution">
    <text evidence="8">The sequence shown here is derived from an EMBL/GenBank/DDBJ whole genome shotgun (WGS) entry which is preliminary data.</text>
</comment>
<reference evidence="8 9" key="1">
    <citation type="submission" date="2023-07" db="EMBL/GenBank/DDBJ databases">
        <title>Sorghum-associated microbial communities from plants grown in Nebraska, USA.</title>
        <authorList>
            <person name="Schachtman D."/>
        </authorList>
    </citation>
    <scope>NUCLEOTIDE SEQUENCE [LARGE SCALE GENOMIC DNA]</scope>
    <source>
        <strain evidence="8 9">DS1307</strain>
    </source>
</reference>
<dbReference type="RefSeq" id="WP_306834099.1">
    <property type="nucleotide sequence ID" value="NZ_JAUSRF010000006.1"/>
</dbReference>
<keyword evidence="4" id="KW-1003">Cell membrane</keyword>
<protein>
    <recommendedName>
        <fullName evidence="3">Lectin-like protein BA14k</fullName>
    </recommendedName>
</protein>
<comment type="function">
    <text evidence="6">Has immunoglobulin-binding and hemagglutination properties, and can bind to mannose. Essential for virulence. May be involved in LPS biosynthesis or polysaccharide transport.</text>
</comment>
<gene>
    <name evidence="8" type="ORF">J2T09_002153</name>
</gene>
<evidence type="ECO:0000256" key="1">
    <source>
        <dbReference type="ARBA" id="ARBA00004167"/>
    </source>
</evidence>
<evidence type="ECO:0000256" key="5">
    <source>
        <dbReference type="ARBA" id="ARBA00022734"/>
    </source>
</evidence>
<dbReference type="InterPro" id="IPR012413">
    <property type="entry name" value="BA14K"/>
</dbReference>
<comment type="subcellular location">
    <subcellularLocation>
        <location evidence="1">Membrane</location>
        <topology evidence="1">Single-pass membrane protein</topology>
    </subcellularLocation>
</comment>
<evidence type="ECO:0000256" key="4">
    <source>
        <dbReference type="ARBA" id="ARBA00022475"/>
    </source>
</evidence>
<keyword evidence="9" id="KW-1185">Reference proteome</keyword>
<evidence type="ECO:0000256" key="7">
    <source>
        <dbReference type="SAM" id="MobiDB-lite"/>
    </source>
</evidence>
<proteinExistence type="inferred from homology"/>
<evidence type="ECO:0000313" key="8">
    <source>
        <dbReference type="EMBL" id="MDP9837401.1"/>
    </source>
</evidence>
<dbReference type="Pfam" id="PF07886">
    <property type="entry name" value="BA14K"/>
    <property type="match status" value="2"/>
</dbReference>
<evidence type="ECO:0000256" key="3">
    <source>
        <dbReference type="ARBA" id="ARBA00020552"/>
    </source>
</evidence>